<name>A0A2S8GDZ9_9BACT</name>
<evidence type="ECO:0000313" key="3">
    <source>
        <dbReference type="EMBL" id="PQO42688.1"/>
    </source>
</evidence>
<keyword evidence="2" id="KW-1133">Transmembrane helix</keyword>
<keyword evidence="2" id="KW-0472">Membrane</keyword>
<dbReference type="AlphaFoldDB" id="A0A2S8GDZ9"/>
<comment type="caution">
    <text evidence="3">The sequence shown here is derived from an EMBL/GenBank/DDBJ whole genome shotgun (WGS) entry which is preliminary data.</text>
</comment>
<reference evidence="3 4" key="1">
    <citation type="submission" date="2018-02" db="EMBL/GenBank/DDBJ databases">
        <title>Comparative genomes isolates from brazilian mangrove.</title>
        <authorList>
            <person name="Araujo J.E."/>
            <person name="Taketani R.G."/>
            <person name="Silva M.C.P."/>
            <person name="Loureco M.V."/>
            <person name="Andreote F.D."/>
        </authorList>
    </citation>
    <scope>NUCLEOTIDE SEQUENCE [LARGE SCALE GENOMIC DNA]</scope>
    <source>
        <strain evidence="3 4">NAP PRIS-MGV</strain>
    </source>
</reference>
<evidence type="ECO:0000313" key="4">
    <source>
        <dbReference type="Proteomes" id="UP000239388"/>
    </source>
</evidence>
<evidence type="ECO:0000256" key="2">
    <source>
        <dbReference type="SAM" id="Phobius"/>
    </source>
</evidence>
<dbReference type="EMBL" id="PUIB01000002">
    <property type="protein sequence ID" value="PQO42688.1"/>
    <property type="molecule type" value="Genomic_DNA"/>
</dbReference>
<feature type="transmembrane region" description="Helical" evidence="2">
    <location>
        <begin position="115"/>
        <end position="136"/>
    </location>
</feature>
<dbReference type="RefSeq" id="WP_105350569.1">
    <property type="nucleotide sequence ID" value="NZ_PUIB01000002.1"/>
</dbReference>
<feature type="transmembrane region" description="Helical" evidence="2">
    <location>
        <begin position="142"/>
        <end position="160"/>
    </location>
</feature>
<protein>
    <submittedName>
        <fullName evidence="3">Uncharacterized protein</fullName>
    </submittedName>
</protein>
<keyword evidence="2" id="KW-0812">Transmembrane</keyword>
<dbReference type="Proteomes" id="UP000239388">
    <property type="component" value="Unassembled WGS sequence"/>
</dbReference>
<accession>A0A2S8GDZ9</accession>
<gene>
    <name evidence="3" type="ORF">C5Y98_00610</name>
</gene>
<sequence>MNDILNADESMPREHPSENGQTSVWQRGLRFGLIDLMGAVAWAAVPCAFVAPWIGACSPSIQLQLGLAIFIQVAIVLGSIAFCVTKLRATILKRAGAPIGISEGGIDLFQSLRTLALMVFVCFLIVIQAVAVVTAINFDRAGWMFVGFVPFSLTLFRLSFARFRLGHPVDSIEFYQQGIVFRSYRFFPWDRVAIKAWDSFPKQLVVLVYPDDKWDGEKVLSCLVSNSLYDSLNERGRIDYRERA</sequence>
<organism evidence="3 4">
    <name type="scientific">Blastopirellula marina</name>
    <dbReference type="NCBI Taxonomy" id="124"/>
    <lineage>
        <taxon>Bacteria</taxon>
        <taxon>Pseudomonadati</taxon>
        <taxon>Planctomycetota</taxon>
        <taxon>Planctomycetia</taxon>
        <taxon>Pirellulales</taxon>
        <taxon>Pirellulaceae</taxon>
        <taxon>Blastopirellula</taxon>
    </lineage>
</organism>
<feature type="transmembrane region" description="Helical" evidence="2">
    <location>
        <begin position="61"/>
        <end position="84"/>
    </location>
</feature>
<feature type="transmembrane region" description="Helical" evidence="2">
    <location>
        <begin position="33"/>
        <end position="55"/>
    </location>
</feature>
<feature type="region of interest" description="Disordered" evidence="1">
    <location>
        <begin position="1"/>
        <end position="22"/>
    </location>
</feature>
<evidence type="ECO:0000256" key="1">
    <source>
        <dbReference type="SAM" id="MobiDB-lite"/>
    </source>
</evidence>
<proteinExistence type="predicted"/>